<organism evidence="1 2">
    <name type="scientific">Streptomyces pactum</name>
    <dbReference type="NCBI Taxonomy" id="68249"/>
    <lineage>
        <taxon>Bacteria</taxon>
        <taxon>Bacillati</taxon>
        <taxon>Actinomycetota</taxon>
        <taxon>Actinomycetes</taxon>
        <taxon>Kitasatosporales</taxon>
        <taxon>Streptomycetaceae</taxon>
        <taxon>Streptomyces</taxon>
    </lineage>
</organism>
<proteinExistence type="predicted"/>
<evidence type="ECO:0000313" key="2">
    <source>
        <dbReference type="Proteomes" id="UP000189443"/>
    </source>
</evidence>
<protein>
    <submittedName>
        <fullName evidence="1">Uncharacterized protein</fullName>
    </submittedName>
</protein>
<gene>
    <name evidence="1" type="ORF">B1H29_01175</name>
</gene>
<accession>A0A1S6J1W5</accession>
<dbReference type="InterPro" id="IPR025851">
    <property type="entry name" value="SUKH-4"/>
</dbReference>
<evidence type="ECO:0000313" key="1">
    <source>
        <dbReference type="EMBL" id="AQS65740.1"/>
    </source>
</evidence>
<dbReference type="KEGG" id="spac:B1H29_01175"/>
<reference evidence="1 2" key="1">
    <citation type="submission" date="2017-02" db="EMBL/GenBank/DDBJ databases">
        <title>Streptomyces pactum ACT12 Genome sequencing and assembly.</title>
        <authorList>
            <person name="Xue Q."/>
            <person name="Yan X."/>
            <person name="Jia L."/>
            <person name="Yan H."/>
        </authorList>
    </citation>
    <scope>NUCLEOTIDE SEQUENCE [LARGE SCALE GENOMIC DNA]</scope>
    <source>
        <strain evidence="1 2">ACT12</strain>
    </source>
</reference>
<keyword evidence="2" id="KW-1185">Reference proteome</keyword>
<dbReference type="Proteomes" id="UP000189443">
    <property type="component" value="Chromosome"/>
</dbReference>
<dbReference type="EMBL" id="CP019724">
    <property type="protein sequence ID" value="AQS65740.1"/>
    <property type="molecule type" value="Genomic_DNA"/>
</dbReference>
<name>A0A1S6J1W5_9ACTN</name>
<dbReference type="AlphaFoldDB" id="A0A1S6J1W5"/>
<dbReference type="Pfam" id="PF14435">
    <property type="entry name" value="SUKH-4"/>
    <property type="match status" value="1"/>
</dbReference>
<sequence length="161" mass="18088">MALGESAITAEKSGLSMNTHFVSLGVMHGEAEFLVPRGFFTYRALDAPEMVESDSGRTLIRFGVMGLSVSMYLDKDSQEVLYGLSPGDVNIVNTSVSHFTQCILRLSDIFPFYDDDCDSDEWEVGAEKVEDVIREVDPSAYHEGSYWYEFRWDVTMGNFHG</sequence>